<comment type="caution">
    <text evidence="1">The sequence shown here is derived from an EMBL/GenBank/DDBJ whole genome shotgun (WGS) entry which is preliminary data.</text>
</comment>
<protein>
    <recommendedName>
        <fullName evidence="2">Restriction alleviation protein, Lar family</fullName>
    </recommendedName>
</protein>
<evidence type="ECO:0008006" key="2">
    <source>
        <dbReference type="Google" id="ProtNLM"/>
    </source>
</evidence>
<reference evidence="1" key="1">
    <citation type="journal article" date="2015" name="Nature">
        <title>Complex archaea that bridge the gap between prokaryotes and eukaryotes.</title>
        <authorList>
            <person name="Spang A."/>
            <person name="Saw J.H."/>
            <person name="Jorgensen S.L."/>
            <person name="Zaremba-Niedzwiedzka K."/>
            <person name="Martijn J."/>
            <person name="Lind A.E."/>
            <person name="van Eijk R."/>
            <person name="Schleper C."/>
            <person name="Guy L."/>
            <person name="Ettema T.J."/>
        </authorList>
    </citation>
    <scope>NUCLEOTIDE SEQUENCE</scope>
</reference>
<name>A0A0F9D2R9_9ZZZZ</name>
<dbReference type="AlphaFoldDB" id="A0A0F9D2R9"/>
<organism evidence="1">
    <name type="scientific">marine sediment metagenome</name>
    <dbReference type="NCBI Taxonomy" id="412755"/>
    <lineage>
        <taxon>unclassified sequences</taxon>
        <taxon>metagenomes</taxon>
        <taxon>ecological metagenomes</taxon>
    </lineage>
</organism>
<dbReference type="EMBL" id="LAZR01043723">
    <property type="protein sequence ID" value="KKL06393.1"/>
    <property type="molecule type" value="Genomic_DNA"/>
</dbReference>
<proteinExistence type="predicted"/>
<accession>A0A0F9D2R9</accession>
<sequence length="118" mass="12972">MTEQLKPCPFCGGKGSMSKDYCPDGGGAFHFIQCSKCRAKGAEFYATETCPIFYGQVRDAWNRRAALTVTPQEAAKVLLDHYGYDWPDDACDAISANQDGNTAYQLIMALRAISEDSQ</sequence>
<gene>
    <name evidence="1" type="ORF">LCGC14_2596490</name>
</gene>
<dbReference type="Pfam" id="PF14354">
    <property type="entry name" value="Lar_restr_allev"/>
    <property type="match status" value="1"/>
</dbReference>
<evidence type="ECO:0000313" key="1">
    <source>
        <dbReference type="EMBL" id="KKL06393.1"/>
    </source>
</evidence>